<gene>
    <name evidence="1" type="ORF">MFIFM68171_06965</name>
</gene>
<dbReference type="Proteomes" id="UP001628179">
    <property type="component" value="Unassembled WGS sequence"/>
</dbReference>
<sequence length="107" mass="12190">MPVRIPAATRTEVWCMGAAGVTSLAPFYLMAPSANDRLTKQTTKWAPRWERNITFFKSPAERGINRITPPIERAVHRLENRLPLERAAKGVDRSIRKNLDRLGIKHT</sequence>
<dbReference type="EMBL" id="BAAFSV010000003">
    <property type="protein sequence ID" value="GAB1316755.1"/>
    <property type="molecule type" value="Genomic_DNA"/>
</dbReference>
<dbReference type="RefSeq" id="XP_070918486.1">
    <property type="nucleotide sequence ID" value="XM_071062385.1"/>
</dbReference>
<dbReference type="GeneID" id="98177708"/>
<name>A0ABQ0GGQ7_9PEZI</name>
<organism evidence="1 2">
    <name type="scientific">Madurella fahalii</name>
    <dbReference type="NCBI Taxonomy" id="1157608"/>
    <lineage>
        <taxon>Eukaryota</taxon>
        <taxon>Fungi</taxon>
        <taxon>Dikarya</taxon>
        <taxon>Ascomycota</taxon>
        <taxon>Pezizomycotina</taxon>
        <taxon>Sordariomycetes</taxon>
        <taxon>Sordariomycetidae</taxon>
        <taxon>Sordariales</taxon>
        <taxon>Sordariales incertae sedis</taxon>
        <taxon>Madurella</taxon>
    </lineage>
</organism>
<keyword evidence="2" id="KW-1185">Reference proteome</keyword>
<reference evidence="1 2" key="1">
    <citation type="submission" date="2024-09" db="EMBL/GenBank/DDBJ databases">
        <title>Itraconazole resistance in Madurella fahalii resulting from another homologue of gene encoding cytochrome P450 14-alpha sterol demethylase (CYP51).</title>
        <authorList>
            <person name="Yoshioka I."/>
            <person name="Fahal A.H."/>
            <person name="Kaneko S."/>
            <person name="Yaguchi T."/>
        </authorList>
    </citation>
    <scope>NUCLEOTIDE SEQUENCE [LARGE SCALE GENOMIC DNA]</scope>
    <source>
        <strain evidence="1 2">IFM 68171</strain>
    </source>
</reference>
<accession>A0ABQ0GGQ7</accession>
<comment type="caution">
    <text evidence="1">The sequence shown here is derived from an EMBL/GenBank/DDBJ whole genome shotgun (WGS) entry which is preliminary data.</text>
</comment>
<evidence type="ECO:0000313" key="2">
    <source>
        <dbReference type="Proteomes" id="UP001628179"/>
    </source>
</evidence>
<protein>
    <submittedName>
        <fullName evidence="1">Uncharacterized protein</fullName>
    </submittedName>
</protein>
<proteinExistence type="predicted"/>
<evidence type="ECO:0000313" key="1">
    <source>
        <dbReference type="EMBL" id="GAB1316755.1"/>
    </source>
</evidence>